<gene>
    <name evidence="2" type="primary">LOC114675592</name>
</gene>
<dbReference type="VEuPathDB" id="HostDB:ENSMMUG00000062514"/>
<keyword evidence="3" id="KW-1185">Reference proteome</keyword>
<dbReference type="SMR" id="A0A5F8AIN5"/>
<evidence type="ECO:0000313" key="2">
    <source>
        <dbReference type="Ensembl" id="ENSMMUP00000076865.1"/>
    </source>
</evidence>
<dbReference type="InParanoid" id="A0A5F8AIN5"/>
<dbReference type="AlphaFoldDB" id="A0A5F8AIN5"/>
<reference evidence="2" key="3">
    <citation type="submission" date="2025-09" db="UniProtKB">
        <authorList>
            <consortium name="Ensembl"/>
        </authorList>
    </citation>
    <scope>IDENTIFICATION</scope>
    <source>
        <strain evidence="2">17573</strain>
    </source>
</reference>
<sequence length="233" mass="25753">GSQSDISFLFQCPPGWWTCLSHNLRAQDGEGTNVFLGFRFFPVRSPRFQHDSRASGEKPVGHSTPACLAWGTLPSIAHHASSPPDALQRELVTTQHLLAALDVGDSEENVQVLDLLSELKDVTEKKDLELRRSFSQVLGTLRRGEQRGSLGKPGSLGRDPGRGAPQPVVFQSRWCLQRISGEHPRTRACLRTTTRVPHQPPLRPRSSARRKTFLEAAREKSHPRSLVQGGTCG</sequence>
<dbReference type="Proteomes" id="UP000006718">
    <property type="component" value="Unassembled WGS sequence"/>
</dbReference>
<feature type="region of interest" description="Disordered" evidence="1">
    <location>
        <begin position="142"/>
        <end position="164"/>
    </location>
</feature>
<name>A0A5F8AIN5_MACMU</name>
<evidence type="ECO:0000313" key="3">
    <source>
        <dbReference type="Proteomes" id="UP000006718"/>
    </source>
</evidence>
<accession>A0A5F8AIN5</accession>
<evidence type="ECO:0000256" key="1">
    <source>
        <dbReference type="SAM" id="MobiDB-lite"/>
    </source>
</evidence>
<dbReference type="STRING" id="9544.ENSMMUP00000076865"/>
<dbReference type="Ensembl" id="ENSMMUT00000105431.1">
    <property type="protein sequence ID" value="ENSMMUP00000076865.1"/>
    <property type="gene ID" value="ENSMMUG00000062514.1"/>
</dbReference>
<proteinExistence type="predicted"/>
<reference evidence="2" key="2">
    <citation type="submission" date="2025-08" db="UniProtKB">
        <authorList>
            <consortium name="Ensembl"/>
        </authorList>
    </citation>
    <scope>IDENTIFICATION</scope>
    <source>
        <strain evidence="2">17573</strain>
    </source>
</reference>
<dbReference type="Bgee" id="ENSMMUG00000062514">
    <property type="expression patterns" value="Expressed in intestine and 5 other cell types or tissues"/>
</dbReference>
<organism evidence="2 3">
    <name type="scientific">Macaca mulatta</name>
    <name type="common">Rhesus macaque</name>
    <dbReference type="NCBI Taxonomy" id="9544"/>
    <lineage>
        <taxon>Eukaryota</taxon>
        <taxon>Metazoa</taxon>
        <taxon>Chordata</taxon>
        <taxon>Craniata</taxon>
        <taxon>Vertebrata</taxon>
        <taxon>Euteleostomi</taxon>
        <taxon>Mammalia</taxon>
        <taxon>Eutheria</taxon>
        <taxon>Euarchontoglires</taxon>
        <taxon>Primates</taxon>
        <taxon>Haplorrhini</taxon>
        <taxon>Catarrhini</taxon>
        <taxon>Cercopithecidae</taxon>
        <taxon>Cercopithecinae</taxon>
        <taxon>Macaca</taxon>
    </lineage>
</organism>
<reference evidence="2" key="1">
    <citation type="submission" date="2019-01" db="EMBL/GenBank/DDBJ databases">
        <authorList>
            <person name="Graves T."/>
            <person name="Eichler E.E."/>
            <person name="Wilson R.K."/>
        </authorList>
    </citation>
    <scope>NUCLEOTIDE SEQUENCE [LARGE SCALE GENOMIC DNA]</scope>
    <source>
        <strain evidence="2">17573</strain>
    </source>
</reference>
<protein>
    <submittedName>
        <fullName evidence="2">Uncharacterized protein</fullName>
    </submittedName>
</protein>